<gene>
    <name evidence="3" type="ORF">VIN01S_06850</name>
</gene>
<dbReference type="Pfam" id="PF00144">
    <property type="entry name" value="Beta-lactamase"/>
    <property type="match status" value="1"/>
</dbReference>
<dbReference type="InterPro" id="IPR012338">
    <property type="entry name" value="Beta-lactam/transpept-like"/>
</dbReference>
<comment type="caution">
    <text evidence="3">The sequence shown here is derived from an EMBL/GenBank/DDBJ whole genome shotgun (WGS) entry which is preliminary data.</text>
</comment>
<dbReference type="EMBL" id="BJLF01000002">
    <property type="protein sequence ID" value="GEA49881.1"/>
    <property type="molecule type" value="Genomic_DNA"/>
</dbReference>
<dbReference type="InterPro" id="IPR050789">
    <property type="entry name" value="Diverse_Enzym_Activities"/>
</dbReference>
<protein>
    <recommendedName>
        <fullName evidence="2">Beta-lactamase-related domain-containing protein</fullName>
    </recommendedName>
</protein>
<sequence length="422" mass="46740">MKKSIIAMSLLSVLSMSVFADAPNYSPTEIHEMKASFDMETWQLGKDVDATRYIYTHASEYFKHADIKKGGNTHVLPTNIQPELGLIEAETHAGKKSLDQWTEGHLDAVIVIHKGNVVYEKYPRMEEDDKHIWWSVSKSAVGTLVGILEAEGKVDITKNIETYLPELKGSGWEGITVSSILEMASGMNGLEADDPEAYTNMHSPYALYESSLGFTGKTEQTMDSTYDYMKTLVKQKPANTKHEYTSVNTFVLAWLVEKMEDKPYNKVFEDRIWKHMGAEFNGQVQVSDIGAPGASGAISSTLRDLGRYGMMFTPSAPSKAIPESHIKKVSQGGNTTAYEAGMLFPVMNNYVLGNAHSSAYQWDIVTTDGDFAKAGYHGQTLYVSPEADLVVAGYATVEGYDTWMYARAIAEKFKAETQATSK</sequence>
<dbReference type="Gene3D" id="3.40.710.10">
    <property type="entry name" value="DD-peptidase/beta-lactamase superfamily"/>
    <property type="match status" value="1"/>
</dbReference>
<dbReference type="SUPFAM" id="SSF56601">
    <property type="entry name" value="beta-lactamase/transpeptidase-like"/>
    <property type="match status" value="1"/>
</dbReference>
<keyword evidence="4" id="KW-1185">Reference proteome</keyword>
<reference evidence="3 4" key="1">
    <citation type="submission" date="2019-06" db="EMBL/GenBank/DDBJ databases">
        <title>Whole genome shotgun sequence of Vibrio inusitatus NBRC 102082.</title>
        <authorList>
            <person name="Hosoyama A."/>
            <person name="Uohara A."/>
            <person name="Ohji S."/>
            <person name="Ichikawa N."/>
        </authorList>
    </citation>
    <scope>NUCLEOTIDE SEQUENCE [LARGE SCALE GENOMIC DNA]</scope>
    <source>
        <strain evidence="3 4">NBRC 102082</strain>
    </source>
</reference>
<dbReference type="PANTHER" id="PTHR43283:SF7">
    <property type="entry name" value="BETA-LACTAMASE-RELATED DOMAIN-CONTAINING PROTEIN"/>
    <property type="match status" value="1"/>
</dbReference>
<feature type="domain" description="Beta-lactamase-related" evidence="2">
    <location>
        <begin position="108"/>
        <end position="399"/>
    </location>
</feature>
<keyword evidence="1" id="KW-0732">Signal</keyword>
<evidence type="ECO:0000313" key="3">
    <source>
        <dbReference type="EMBL" id="GEA49881.1"/>
    </source>
</evidence>
<evidence type="ECO:0000259" key="2">
    <source>
        <dbReference type="Pfam" id="PF00144"/>
    </source>
</evidence>
<dbReference type="Proteomes" id="UP000318717">
    <property type="component" value="Unassembled WGS sequence"/>
</dbReference>
<dbReference type="AlphaFoldDB" id="A0A4Y3HSG4"/>
<feature type="signal peptide" evidence="1">
    <location>
        <begin position="1"/>
        <end position="20"/>
    </location>
</feature>
<name>A0A4Y3HSG4_9VIBR</name>
<evidence type="ECO:0000256" key="1">
    <source>
        <dbReference type="SAM" id="SignalP"/>
    </source>
</evidence>
<organism evidence="3 4">
    <name type="scientific">Vibrio inusitatus NBRC 102082</name>
    <dbReference type="NCBI Taxonomy" id="1219070"/>
    <lineage>
        <taxon>Bacteria</taxon>
        <taxon>Pseudomonadati</taxon>
        <taxon>Pseudomonadota</taxon>
        <taxon>Gammaproteobacteria</taxon>
        <taxon>Vibrionales</taxon>
        <taxon>Vibrionaceae</taxon>
        <taxon>Vibrio</taxon>
    </lineage>
</organism>
<dbReference type="PANTHER" id="PTHR43283">
    <property type="entry name" value="BETA-LACTAMASE-RELATED"/>
    <property type="match status" value="1"/>
</dbReference>
<dbReference type="RefSeq" id="WP_141344215.1">
    <property type="nucleotide sequence ID" value="NZ_BJLF01000002.1"/>
</dbReference>
<accession>A0A4Y3HSG4</accession>
<feature type="chain" id="PRO_5021278443" description="Beta-lactamase-related domain-containing protein" evidence="1">
    <location>
        <begin position="21"/>
        <end position="422"/>
    </location>
</feature>
<dbReference type="InterPro" id="IPR001466">
    <property type="entry name" value="Beta-lactam-related"/>
</dbReference>
<proteinExistence type="predicted"/>
<dbReference type="OrthoDB" id="9814204at2"/>
<evidence type="ECO:0000313" key="4">
    <source>
        <dbReference type="Proteomes" id="UP000318717"/>
    </source>
</evidence>